<accession>A0ACC3BAN0</accession>
<dbReference type="Proteomes" id="UP001177260">
    <property type="component" value="Unassembled WGS sequence"/>
</dbReference>
<comment type="caution">
    <text evidence="1">The sequence shown here is derived from an EMBL/GenBank/DDBJ whole genome shotgun (WGS) entry which is preliminary data.</text>
</comment>
<proteinExistence type="predicted"/>
<dbReference type="EMBL" id="JAOPJF010000011">
    <property type="protein sequence ID" value="KAK1147566.1"/>
    <property type="molecule type" value="Genomic_DNA"/>
</dbReference>
<name>A0ACC3BAN0_9EURO</name>
<gene>
    <name evidence="1" type="ORF">N8T08_000908</name>
</gene>
<protein>
    <submittedName>
        <fullName evidence="1">Uncharacterized protein</fullName>
    </submittedName>
</protein>
<evidence type="ECO:0000313" key="1">
    <source>
        <dbReference type="EMBL" id="KAK1147566.1"/>
    </source>
</evidence>
<evidence type="ECO:0000313" key="2">
    <source>
        <dbReference type="Proteomes" id="UP001177260"/>
    </source>
</evidence>
<keyword evidence="2" id="KW-1185">Reference proteome</keyword>
<sequence length="521" mass="56723">MASSFVTRTSSTLEAFTSRAQPKVTVDLQGQTEGLVSAYTTGDRIEGTATVTVDRDVRFDEVEITFEGTSRTSVERASIPGRTGAYQTFLRLRQPIDDTAYPTPRVLEPNRRYEFPFTFVVPERLLPHACSHRKTNLHVEASHTLLPPTLGDAMLAADGKTLLDDISPDMCRIAYLVRVTVLRKKSSDSDTATSKSLASVGKKVRIVPAVEEEPPLNVADHEPVYCTRKEKDVKRGLLRGKLGRLVVAASQPRPVQLHPGSNAAADNHTSNDSPVSTAATLHLRFDPIGTEPPPRLGTVWSKLRVSTYFSAEPWPDFPSPSSPAMWAQMGRGGYTESVPLSTLCLASSSAGWTRHEPPRLDRCDSRQSSTSSGSDAESLTGPSASFHGSVYYTASVVVPVSLPAKKAFVPSFHSCLISRVYALDLSISYHTPNANILTPTASLRVPLQFTCARRAPVPGKEDACEISIDEVNAEFFNPRSVAPPEMPVSPPEYSELRPFVASPDRSRDLLTSSTGRVRTAC</sequence>
<reference evidence="1 2" key="1">
    <citation type="journal article" date="2023" name="ACS Omega">
        <title>Identification of the Neoaspergillic Acid Biosynthesis Gene Cluster by Establishing an In Vitro CRISPR-Ribonucleoprotein Genetic System in Aspergillus melleus.</title>
        <authorList>
            <person name="Yuan B."/>
            <person name="Grau M.F."/>
            <person name="Murata R.M."/>
            <person name="Torok T."/>
            <person name="Venkateswaran K."/>
            <person name="Stajich J.E."/>
            <person name="Wang C.C.C."/>
        </authorList>
    </citation>
    <scope>NUCLEOTIDE SEQUENCE [LARGE SCALE GENOMIC DNA]</scope>
    <source>
        <strain evidence="1 2">IMV 1140</strain>
    </source>
</reference>
<organism evidence="1 2">
    <name type="scientific">Aspergillus melleus</name>
    <dbReference type="NCBI Taxonomy" id="138277"/>
    <lineage>
        <taxon>Eukaryota</taxon>
        <taxon>Fungi</taxon>
        <taxon>Dikarya</taxon>
        <taxon>Ascomycota</taxon>
        <taxon>Pezizomycotina</taxon>
        <taxon>Eurotiomycetes</taxon>
        <taxon>Eurotiomycetidae</taxon>
        <taxon>Eurotiales</taxon>
        <taxon>Aspergillaceae</taxon>
        <taxon>Aspergillus</taxon>
        <taxon>Aspergillus subgen. Circumdati</taxon>
    </lineage>
</organism>